<evidence type="ECO:0000259" key="6">
    <source>
        <dbReference type="PROSITE" id="PS50279"/>
    </source>
</evidence>
<organism evidence="7">
    <name type="scientific">Ixodes ricinus</name>
    <name type="common">Common tick</name>
    <name type="synonym">Acarus ricinus</name>
    <dbReference type="NCBI Taxonomy" id="34613"/>
    <lineage>
        <taxon>Eukaryota</taxon>
        <taxon>Metazoa</taxon>
        <taxon>Ecdysozoa</taxon>
        <taxon>Arthropoda</taxon>
        <taxon>Chelicerata</taxon>
        <taxon>Arachnida</taxon>
        <taxon>Acari</taxon>
        <taxon>Parasitiformes</taxon>
        <taxon>Ixodida</taxon>
        <taxon>Ixodoidea</taxon>
        <taxon>Ixodidae</taxon>
        <taxon>Ixodinae</taxon>
        <taxon>Ixodes</taxon>
    </lineage>
</organism>
<sequence>MRAVVCFLHFGVGWIAIGTADIIRLVEENWVSCVDDPKELKCEDPGGTHYFYNRTTGNCSVGLGSQCWGSSNHFENLSQCEAWCKGAPRPPCSLDQDPGIGRASVEVWGFNVKEGNCTKFIHGNIGGNGNIFGSYKECNATCPAKKIYRTEKFEEEKS</sequence>
<feature type="chain" id="PRO_5004737139" evidence="5">
    <location>
        <begin position="21"/>
        <end position="158"/>
    </location>
</feature>
<reference evidence="7" key="1">
    <citation type="journal article" date="2015" name="Sci. Rep.">
        <title>Tissue- and time-dependent transcription in Ixodes ricinus salivary glands and midguts when blood feeding on the vertebrate host.</title>
        <authorList>
            <person name="Kotsyfakis M."/>
            <person name="Schwarz A."/>
            <person name="Erhart J."/>
            <person name="Ribeiro J.M."/>
        </authorList>
    </citation>
    <scope>NUCLEOTIDE SEQUENCE</scope>
    <source>
        <tissue evidence="7">Salivary gland and midgut</tissue>
    </source>
</reference>
<proteinExistence type="evidence at transcript level"/>
<dbReference type="Gene3D" id="4.10.410.10">
    <property type="entry name" value="Pancreatic trypsin inhibitor Kunitz domain"/>
    <property type="match status" value="2"/>
</dbReference>
<evidence type="ECO:0000256" key="3">
    <source>
        <dbReference type="ARBA" id="ARBA00022729"/>
    </source>
</evidence>
<keyword evidence="4" id="KW-1015">Disulfide bond</keyword>
<dbReference type="GO" id="GO:0050431">
    <property type="term" value="F:transforming growth factor beta binding"/>
    <property type="evidence" value="ECO:0007669"/>
    <property type="project" value="TreeGrafter"/>
</dbReference>
<evidence type="ECO:0000313" key="7">
    <source>
        <dbReference type="EMBL" id="JAB69801.1"/>
    </source>
</evidence>
<dbReference type="PROSITE" id="PS50279">
    <property type="entry name" value="BPTI_KUNITZ_2"/>
    <property type="match status" value="2"/>
</dbReference>
<name>V5IBX7_IXORI</name>
<dbReference type="GO" id="GO:0048019">
    <property type="term" value="F:receptor antagonist activity"/>
    <property type="evidence" value="ECO:0007669"/>
    <property type="project" value="TreeGrafter"/>
</dbReference>
<dbReference type="GO" id="GO:0005615">
    <property type="term" value="C:extracellular space"/>
    <property type="evidence" value="ECO:0007669"/>
    <property type="project" value="TreeGrafter"/>
</dbReference>
<dbReference type="SUPFAM" id="SSF57362">
    <property type="entry name" value="BPTI-like"/>
    <property type="match status" value="2"/>
</dbReference>
<dbReference type="Pfam" id="PF00014">
    <property type="entry name" value="Kunitz_BPTI"/>
    <property type="match status" value="2"/>
</dbReference>
<dbReference type="EMBL" id="GANP01014667">
    <property type="protein sequence ID" value="JAB69801.1"/>
    <property type="molecule type" value="mRNA"/>
</dbReference>
<evidence type="ECO:0000256" key="4">
    <source>
        <dbReference type="ARBA" id="ARBA00023157"/>
    </source>
</evidence>
<dbReference type="PANTHER" id="PTHR45938">
    <property type="entry name" value="ACP24A4-RELATED"/>
    <property type="match status" value="1"/>
</dbReference>
<comment type="subcellular location">
    <subcellularLocation>
        <location evidence="1">Secreted</location>
    </subcellularLocation>
</comment>
<dbReference type="GO" id="GO:0004867">
    <property type="term" value="F:serine-type endopeptidase inhibitor activity"/>
    <property type="evidence" value="ECO:0007669"/>
    <property type="project" value="InterPro"/>
</dbReference>
<dbReference type="CDD" id="cd00109">
    <property type="entry name" value="Kunitz-type"/>
    <property type="match status" value="1"/>
</dbReference>
<evidence type="ECO:0000256" key="1">
    <source>
        <dbReference type="ARBA" id="ARBA00004613"/>
    </source>
</evidence>
<protein>
    <submittedName>
        <fullName evidence="7">Putative tick kunitz 84</fullName>
    </submittedName>
</protein>
<dbReference type="InterPro" id="IPR036880">
    <property type="entry name" value="Kunitz_BPTI_sf"/>
</dbReference>
<feature type="signal peptide" evidence="5">
    <location>
        <begin position="1"/>
        <end position="20"/>
    </location>
</feature>
<feature type="domain" description="BPTI/Kunitz inhibitor" evidence="6">
    <location>
        <begin position="33"/>
        <end position="84"/>
    </location>
</feature>
<dbReference type="AlphaFoldDB" id="V5IBX7"/>
<keyword evidence="2" id="KW-0964">Secreted</keyword>
<dbReference type="SMART" id="SM00131">
    <property type="entry name" value="KU"/>
    <property type="match status" value="2"/>
</dbReference>
<keyword evidence="3 5" id="KW-0732">Signal</keyword>
<feature type="domain" description="BPTI/Kunitz inhibitor" evidence="6">
    <location>
        <begin position="92"/>
        <end position="142"/>
    </location>
</feature>
<evidence type="ECO:0000256" key="5">
    <source>
        <dbReference type="SAM" id="SignalP"/>
    </source>
</evidence>
<accession>V5IBX7</accession>
<dbReference type="PANTHER" id="PTHR45938:SF11">
    <property type="entry name" value="WAP, KAZAL, IMMUNOGLOBULIN, KUNITZ AND NTR DOMAIN-CONTAINING PROTEIN 2-LIKE"/>
    <property type="match status" value="1"/>
</dbReference>
<evidence type="ECO:0000256" key="2">
    <source>
        <dbReference type="ARBA" id="ARBA00022525"/>
    </source>
</evidence>
<dbReference type="InterPro" id="IPR002223">
    <property type="entry name" value="Kunitz_BPTI"/>
</dbReference>